<sequence length="124" mass="14266">MSDERPLSSPHSSYRPCGHVGLRHTLSRSAVEELPQDFNLLLDGNNESKDYDPYCTWEAWEAELLDGRETQHQLIAEAVIENHVDVLEYLLARQDIEAHLQCTVVTPWSYQQIARPMIHENAKP</sequence>
<proteinExistence type="predicted"/>
<protein>
    <submittedName>
        <fullName evidence="1">Uncharacterized protein</fullName>
    </submittedName>
</protein>
<organism evidence="1 2">
    <name type="scientific">Monilinia vaccinii-corymbosi</name>
    <dbReference type="NCBI Taxonomy" id="61207"/>
    <lineage>
        <taxon>Eukaryota</taxon>
        <taxon>Fungi</taxon>
        <taxon>Dikarya</taxon>
        <taxon>Ascomycota</taxon>
        <taxon>Pezizomycotina</taxon>
        <taxon>Leotiomycetes</taxon>
        <taxon>Helotiales</taxon>
        <taxon>Sclerotiniaceae</taxon>
        <taxon>Monilinia</taxon>
    </lineage>
</organism>
<gene>
    <name evidence="1" type="ORF">DSL72_005669</name>
</gene>
<reference evidence="1" key="1">
    <citation type="submission" date="2020-10" db="EMBL/GenBank/DDBJ databases">
        <title>Genome Sequence of Monilinia vaccinii-corymbosi Sheds Light on Mummy Berry Disease Infection of Blueberry and Mating Type.</title>
        <authorList>
            <person name="Yow A.G."/>
            <person name="Zhang Y."/>
            <person name="Bansal K."/>
            <person name="Eacker S.M."/>
            <person name="Sullivan S."/>
            <person name="Liachko I."/>
            <person name="Cubeta M.A."/>
            <person name="Rollins J.A."/>
            <person name="Ashrafi H."/>
        </authorList>
    </citation>
    <scope>NUCLEOTIDE SEQUENCE</scope>
    <source>
        <strain evidence="1">RL-1</strain>
    </source>
</reference>
<name>A0A8A3PGD5_9HELO</name>
<keyword evidence="2" id="KW-1185">Reference proteome</keyword>
<dbReference type="Proteomes" id="UP000672032">
    <property type="component" value="Chromosome 4"/>
</dbReference>
<dbReference type="AlphaFoldDB" id="A0A8A3PGD5"/>
<dbReference type="OrthoDB" id="3539752at2759"/>
<accession>A0A8A3PGD5</accession>
<evidence type="ECO:0000313" key="2">
    <source>
        <dbReference type="Proteomes" id="UP000672032"/>
    </source>
</evidence>
<evidence type="ECO:0000313" key="1">
    <source>
        <dbReference type="EMBL" id="QSZ34081.1"/>
    </source>
</evidence>
<dbReference type="EMBL" id="CP063408">
    <property type="protein sequence ID" value="QSZ34081.1"/>
    <property type="molecule type" value="Genomic_DNA"/>
</dbReference>